<evidence type="ECO:0000313" key="1">
    <source>
        <dbReference type="EMBL" id="ATP23268.1"/>
    </source>
</evidence>
<dbReference type="Pfam" id="PF19614">
    <property type="entry name" value="DUF6119"/>
    <property type="match status" value="1"/>
</dbReference>
<sequence length="613" mass="70346">MKTRSFSIFLLKAGYNAQNSLKPDHQLLDDFQAQNLPQGASLFVSDRFKTTPWWVNYFSIDGDLEQESKGALIFLPVRDRYFALTFGHIYHNLLDVSYEYDFGLKVTLNSLEPKELKSADIVDPGASRRKRMQVPVMSDLTYLDFDSNSEILKSLTGKVKPQYVDLFKNATGSTSLKVGLKIEADELIVLCEQLLDLYSSDEYLQSFPNIQKIVPEKDPLKIERLDDSLLDAFINKGPDLSLSIPEIVDYSDNIYCTFKGRKGVSPIYTDISLHEFYDYLGEIDLNTFNIDKIKSFSLNLCNEEGVITKAYNIYRSFIYDIHFDNEDIVYHLCDGEWYKVDQDYLQSLKDYIDARCEDTLLPPYNHDNIKDNIRNYSEENYNEDVANISRNHICLDQKDISPDGHTQIEPCDIISYHDNKCIFHHIKISSRSSQLSHLFNQGVNSIELLILESRSKEKLKELIEENIQDKDLDSFNRVIDNGNYKVEFGIITKKPARLKSENLPLFSKISLMRSLRTLALYRTEGAVSFIEDISPSKESYSKYPRITVIVSLGANGKNEVLVDHNQPFPQGKKVARCSQEITNSPVGSRYMIHVKASENGDLSTSHAWESERI</sequence>
<dbReference type="Proteomes" id="UP000225264">
    <property type="component" value="Unassembled WGS sequence"/>
</dbReference>
<dbReference type="AlphaFoldDB" id="A0AAJ1ENP4"/>
<accession>A0AAJ1ENP4</accession>
<evidence type="ECO:0000313" key="3">
    <source>
        <dbReference type="Proteomes" id="UP000225264"/>
    </source>
</evidence>
<name>A0AAJ1ENP4_ECOLX</name>
<dbReference type="EMBL" id="JACCJF010000015">
    <property type="protein sequence ID" value="MBZ4694314.1"/>
    <property type="molecule type" value="Genomic_DNA"/>
</dbReference>
<protein>
    <submittedName>
        <fullName evidence="1">Sporadically distributed protein, TIGR04141 family</fullName>
    </submittedName>
    <submittedName>
        <fullName evidence="2">TIGR04141 family sporadically distributed protein</fullName>
    </submittedName>
</protein>
<proteinExistence type="predicted"/>
<dbReference type="EMBL" id="CP024092">
    <property type="protein sequence ID" value="ATP23268.1"/>
    <property type="molecule type" value="Genomic_DNA"/>
</dbReference>
<organism evidence="2 3">
    <name type="scientific">Escherichia coli</name>
    <dbReference type="NCBI Taxonomy" id="562"/>
    <lineage>
        <taxon>Bacteria</taxon>
        <taxon>Pseudomonadati</taxon>
        <taxon>Pseudomonadota</taxon>
        <taxon>Gammaproteobacteria</taxon>
        <taxon>Enterobacterales</taxon>
        <taxon>Enterobacteriaceae</taxon>
        <taxon>Escherichia</taxon>
    </lineage>
</organism>
<reference evidence="1 3" key="1">
    <citation type="submission" date="2017-10" db="EMBL/GenBank/DDBJ databases">
        <title>Genome and in vitro analysis of Escherichia coli resistant to antibiotic.</title>
        <authorList>
            <person name="Pereira U.P."/>
            <person name="Facimoto C.T."/>
            <person name="Campos P.A."/>
            <person name="Araujo B.F."/>
            <person name="Royer S."/>
            <person name="Goncalves I.R."/>
            <person name="Ferreira M.L."/>
            <person name="Gontijo P."/>
            <person name="Ribas R.M."/>
        </authorList>
    </citation>
    <scope>NUCLEOTIDE SEQUENCE [LARGE SCALE GENOMIC DNA]</scope>
    <source>
        <strain evidence="1 3">UFU_EC98</strain>
    </source>
</reference>
<dbReference type="InterPro" id="IPR026487">
    <property type="entry name" value="CHP04141"/>
</dbReference>
<gene>
    <name evidence="1" type="ORF">CQ842_06455</name>
    <name evidence="2" type="ORF">CQ842_14900</name>
</gene>
<dbReference type="NCBIfam" id="TIGR04141">
    <property type="entry name" value="TIGR04141 family sporadically distributed protein"/>
    <property type="match status" value="1"/>
</dbReference>
<evidence type="ECO:0000313" key="2">
    <source>
        <dbReference type="EMBL" id="MBZ4694314.1"/>
    </source>
</evidence>
<dbReference type="RefSeq" id="WP_000857772.1">
    <property type="nucleotide sequence ID" value="NZ_CAJZTX010000032.1"/>
</dbReference>
<reference evidence="2 3" key="2">
    <citation type="submission" date="2020-06" db="EMBL/GenBank/DDBJ databases">
        <title>Genomic analysis of Escherichia coli Ec98 resistant to antibiotic.</title>
        <authorList>
            <person name="Campos L."/>
        </authorList>
    </citation>
    <scope>NUCLEOTIDE SEQUENCE [LARGE SCALE GENOMIC DNA]</scope>
    <source>
        <strain evidence="2 3">UFU_EC98</strain>
    </source>
</reference>